<accession>A0A7W6DPN6</accession>
<dbReference type="EMBL" id="JACIEJ010000003">
    <property type="protein sequence ID" value="MBB3985406.1"/>
    <property type="molecule type" value="Genomic_DNA"/>
</dbReference>
<comment type="caution">
    <text evidence="2">The sequence shown here is derived from an EMBL/GenBank/DDBJ whole genome shotgun (WGS) entry which is preliminary data.</text>
</comment>
<keyword evidence="1" id="KW-0175">Coiled coil</keyword>
<gene>
    <name evidence="2" type="ORF">GGQ68_001735</name>
</gene>
<name>A0A7W6DPN6_9RHOB</name>
<proteinExistence type="predicted"/>
<sequence>MSDFEKLARARRDLEETRNDLSKRIAEDAADKADLILLHDRVSRAIKALSGGF</sequence>
<evidence type="ECO:0000313" key="3">
    <source>
        <dbReference type="Proteomes" id="UP000541426"/>
    </source>
</evidence>
<evidence type="ECO:0000313" key="2">
    <source>
        <dbReference type="EMBL" id="MBB3985406.1"/>
    </source>
</evidence>
<evidence type="ECO:0000256" key="1">
    <source>
        <dbReference type="SAM" id="Coils"/>
    </source>
</evidence>
<feature type="coiled-coil region" evidence="1">
    <location>
        <begin position="4"/>
        <end position="31"/>
    </location>
</feature>
<dbReference type="Proteomes" id="UP000541426">
    <property type="component" value="Unassembled WGS sequence"/>
</dbReference>
<dbReference type="RefSeq" id="WP_183964895.1">
    <property type="nucleotide sequence ID" value="NZ_BAABBZ010000059.1"/>
</dbReference>
<keyword evidence="3" id="KW-1185">Reference proteome</keyword>
<protein>
    <submittedName>
        <fullName evidence="2">Putative transcriptional regulator</fullName>
    </submittedName>
</protein>
<organism evidence="2 3">
    <name type="scientific">Sagittula marina</name>
    <dbReference type="NCBI Taxonomy" id="943940"/>
    <lineage>
        <taxon>Bacteria</taxon>
        <taxon>Pseudomonadati</taxon>
        <taxon>Pseudomonadota</taxon>
        <taxon>Alphaproteobacteria</taxon>
        <taxon>Rhodobacterales</taxon>
        <taxon>Roseobacteraceae</taxon>
        <taxon>Sagittula</taxon>
    </lineage>
</organism>
<reference evidence="2 3" key="1">
    <citation type="submission" date="2020-08" db="EMBL/GenBank/DDBJ databases">
        <title>Genomic Encyclopedia of Type Strains, Phase IV (KMG-IV): sequencing the most valuable type-strain genomes for metagenomic binning, comparative biology and taxonomic classification.</title>
        <authorList>
            <person name="Goeker M."/>
        </authorList>
    </citation>
    <scope>NUCLEOTIDE SEQUENCE [LARGE SCALE GENOMIC DNA]</scope>
    <source>
        <strain evidence="2 3">DSM 102235</strain>
    </source>
</reference>
<dbReference type="AlphaFoldDB" id="A0A7W6DPN6"/>